<protein>
    <recommendedName>
        <fullName evidence="1">DUF2779 domain-containing protein</fullName>
    </recommendedName>
</protein>
<dbReference type="EMBL" id="MHPU01000012">
    <property type="protein sequence ID" value="OGZ89044.1"/>
    <property type="molecule type" value="Genomic_DNA"/>
</dbReference>
<proteinExistence type="predicted"/>
<accession>A0A1G2JPI7</accession>
<dbReference type="InterPro" id="IPR021301">
    <property type="entry name" value="DUF2779"/>
</dbReference>
<gene>
    <name evidence="2" type="ORF">A2561_05335</name>
</gene>
<evidence type="ECO:0000313" key="3">
    <source>
        <dbReference type="Proteomes" id="UP000178935"/>
    </source>
</evidence>
<sequence length="483" mass="55684">MLTKTDYKNYLECPMWLWLSKYRPELLPEETSDLQRRFAMGNEVDALAKKLFPEGIEIQGYNKEGWANTQKAILSGSKILFQPTVIEGDLSCRADILVKNKDDSWDINEVKMATSAKKEYVFDVGFQKICFERAGIKIRKTNIIHINNKYIRHGDIEPEKLFATDDITRETDKHLPETEEGIKEALKVIKIKEEPSLELINGCNNSKRCEYLECYCNGIKNIQSLVKDIQPKHILALLNREILDSKKIKQNILDAAGYVLPEKFTKIDVDAIKKEFKKLKYPLHFFDYETYGSAIPPFNGMRPYQQMPFQYSLMVKDSPDSVVRHFEFLARTFENPIHSLLAQLKKEIGPEGSVIVWYAKFESGRNKEMADMEPDFADFLEDVNDRIFDLLLIFKHKNQMYIKSEFNKLASLKIVLPVLCPELSYKNLAIQGGGDASSSWPVLTSDKTPAKEKEQLAKNMLAYCKRDTEAMVGIMDKVLRDIK</sequence>
<organism evidence="2 3">
    <name type="scientific">Candidatus Staskawiczbacteria bacterium RIFOXYD1_FULL_32_13</name>
    <dbReference type="NCBI Taxonomy" id="1802234"/>
    <lineage>
        <taxon>Bacteria</taxon>
        <taxon>Candidatus Staskawicziibacteriota</taxon>
    </lineage>
</organism>
<comment type="caution">
    <text evidence="2">The sequence shown here is derived from an EMBL/GenBank/DDBJ whole genome shotgun (WGS) entry which is preliminary data.</text>
</comment>
<name>A0A1G2JPI7_9BACT</name>
<dbReference type="AlphaFoldDB" id="A0A1G2JPI7"/>
<dbReference type="Pfam" id="PF11074">
    <property type="entry name" value="DUF2779"/>
    <property type="match status" value="1"/>
</dbReference>
<evidence type="ECO:0000313" key="2">
    <source>
        <dbReference type="EMBL" id="OGZ89044.1"/>
    </source>
</evidence>
<evidence type="ECO:0000259" key="1">
    <source>
        <dbReference type="Pfam" id="PF11074"/>
    </source>
</evidence>
<dbReference type="Proteomes" id="UP000178935">
    <property type="component" value="Unassembled WGS sequence"/>
</dbReference>
<feature type="domain" description="DUF2779" evidence="1">
    <location>
        <begin position="284"/>
        <end position="406"/>
    </location>
</feature>
<reference evidence="2 3" key="1">
    <citation type="journal article" date="2016" name="Nat. Commun.">
        <title>Thousands of microbial genomes shed light on interconnected biogeochemical processes in an aquifer system.</title>
        <authorList>
            <person name="Anantharaman K."/>
            <person name="Brown C.T."/>
            <person name="Hug L.A."/>
            <person name="Sharon I."/>
            <person name="Castelle C.J."/>
            <person name="Probst A.J."/>
            <person name="Thomas B.C."/>
            <person name="Singh A."/>
            <person name="Wilkins M.J."/>
            <person name="Karaoz U."/>
            <person name="Brodie E.L."/>
            <person name="Williams K.H."/>
            <person name="Hubbard S.S."/>
            <person name="Banfield J.F."/>
        </authorList>
    </citation>
    <scope>NUCLEOTIDE SEQUENCE [LARGE SCALE GENOMIC DNA]</scope>
</reference>